<dbReference type="AlphaFoldDB" id="A0A8J8C263"/>
<dbReference type="RefSeq" id="WP_164509610.1">
    <property type="nucleotide sequence ID" value="NZ_JAHQXF010000001.1"/>
</dbReference>
<feature type="transmembrane region" description="Helical" evidence="1">
    <location>
        <begin position="17"/>
        <end position="37"/>
    </location>
</feature>
<proteinExistence type="predicted"/>
<comment type="caution">
    <text evidence="2">The sequence shown here is derived from an EMBL/GenBank/DDBJ whole genome shotgun (WGS) entry which is preliminary data.</text>
</comment>
<dbReference type="Proteomes" id="UP000766550">
    <property type="component" value="Unassembled WGS sequence"/>
</dbReference>
<reference evidence="2 3" key="1">
    <citation type="submission" date="2021-06" db="EMBL/GenBank/DDBJ databases">
        <title>New haloarchaea isolates fom saline soil.</title>
        <authorList>
            <person name="Duran-Viseras A."/>
            <person name="Sanchez-Porro C.S."/>
            <person name="Ventosa A."/>
        </authorList>
    </citation>
    <scope>NUCLEOTIDE SEQUENCE [LARGE SCALE GENOMIC DNA]</scope>
    <source>
        <strain evidence="2 3">JCM 183640</strain>
    </source>
</reference>
<keyword evidence="3" id="KW-1185">Reference proteome</keyword>
<evidence type="ECO:0000313" key="3">
    <source>
        <dbReference type="Proteomes" id="UP000766550"/>
    </source>
</evidence>
<keyword evidence="1" id="KW-0812">Transmembrane</keyword>
<evidence type="ECO:0000313" key="2">
    <source>
        <dbReference type="EMBL" id="MBV0923186.1"/>
    </source>
</evidence>
<keyword evidence="1" id="KW-1133">Transmembrane helix</keyword>
<keyword evidence="1" id="KW-0472">Membrane</keyword>
<sequence>MAVTSGLDLLVRTFGPFLIPATVFALGAVGYLFLWLLTRNRRQTYRAEDEKRW</sequence>
<accession>A0A8J8C263</accession>
<name>A0A8J8C263_9EURY</name>
<gene>
    <name evidence="2" type="ORF">KTS45_03140</name>
</gene>
<dbReference type="OrthoDB" id="230484at2157"/>
<organism evidence="2 3">
    <name type="scientific">Haloarcula limicola</name>
    <dbReference type="NCBI Taxonomy" id="1429915"/>
    <lineage>
        <taxon>Archaea</taxon>
        <taxon>Methanobacteriati</taxon>
        <taxon>Methanobacteriota</taxon>
        <taxon>Stenosarchaea group</taxon>
        <taxon>Halobacteria</taxon>
        <taxon>Halobacteriales</taxon>
        <taxon>Haloarculaceae</taxon>
        <taxon>Haloarcula</taxon>
    </lineage>
</organism>
<protein>
    <submittedName>
        <fullName evidence="2">Uncharacterized protein</fullName>
    </submittedName>
</protein>
<dbReference type="EMBL" id="JAHQXF010000001">
    <property type="protein sequence ID" value="MBV0923186.1"/>
    <property type="molecule type" value="Genomic_DNA"/>
</dbReference>
<evidence type="ECO:0000256" key="1">
    <source>
        <dbReference type="SAM" id="Phobius"/>
    </source>
</evidence>